<dbReference type="EMBL" id="JH687399">
    <property type="protein sequence ID" value="EIM80087.1"/>
    <property type="molecule type" value="Genomic_DNA"/>
</dbReference>
<dbReference type="OrthoDB" id="26401at2759"/>
<evidence type="ECO:0000259" key="8">
    <source>
        <dbReference type="Pfam" id="PF18122"/>
    </source>
</evidence>
<dbReference type="Proteomes" id="UP000053927">
    <property type="component" value="Unassembled WGS sequence"/>
</dbReference>
<dbReference type="InterPro" id="IPR048971">
    <property type="entry name" value="Apc1_3rd"/>
</dbReference>
<proteinExistence type="inferred from homology"/>
<dbReference type="eggNOG" id="KOG1858">
    <property type="taxonomic scope" value="Eukaryota"/>
</dbReference>
<name>R7S0L3_STEHR</name>
<comment type="similarity">
    <text evidence="1">Belongs to the APC1 family.</text>
</comment>
<dbReference type="Gene3D" id="1.25.10.10">
    <property type="entry name" value="Leucine-rich Repeat Variant"/>
    <property type="match status" value="1"/>
</dbReference>
<feature type="compositionally biased region" description="Low complexity" evidence="6">
    <location>
        <begin position="419"/>
        <end position="431"/>
    </location>
</feature>
<dbReference type="InterPro" id="IPR011989">
    <property type="entry name" value="ARM-like"/>
</dbReference>
<organism evidence="10 11">
    <name type="scientific">Stereum hirsutum (strain FP-91666)</name>
    <name type="common">White-rot fungus</name>
    <dbReference type="NCBI Taxonomy" id="721885"/>
    <lineage>
        <taxon>Eukaryota</taxon>
        <taxon>Fungi</taxon>
        <taxon>Dikarya</taxon>
        <taxon>Basidiomycota</taxon>
        <taxon>Agaricomycotina</taxon>
        <taxon>Agaricomycetes</taxon>
        <taxon>Russulales</taxon>
        <taxon>Stereaceae</taxon>
        <taxon>Stereum</taxon>
    </lineage>
</organism>
<feature type="domain" description="Anaphase-promoting complex subunit 1 N-terminal" evidence="7">
    <location>
        <begin position="80"/>
        <end position="229"/>
    </location>
</feature>
<feature type="region of interest" description="Disordered" evidence="6">
    <location>
        <begin position="417"/>
        <end position="450"/>
    </location>
</feature>
<dbReference type="PANTHER" id="PTHR12827:SF3">
    <property type="entry name" value="ANAPHASE-PROMOTING COMPLEX SUBUNIT 1"/>
    <property type="match status" value="1"/>
</dbReference>
<dbReference type="OMA" id="CHAALLD"/>
<reference evidence="11" key="1">
    <citation type="journal article" date="2012" name="Science">
        <title>The Paleozoic origin of enzymatic lignin decomposition reconstructed from 31 fungal genomes.</title>
        <authorList>
            <person name="Floudas D."/>
            <person name="Binder M."/>
            <person name="Riley R."/>
            <person name="Barry K."/>
            <person name="Blanchette R.A."/>
            <person name="Henrissat B."/>
            <person name="Martinez A.T."/>
            <person name="Otillar R."/>
            <person name="Spatafora J.W."/>
            <person name="Yadav J.S."/>
            <person name="Aerts A."/>
            <person name="Benoit I."/>
            <person name="Boyd A."/>
            <person name="Carlson A."/>
            <person name="Copeland A."/>
            <person name="Coutinho P.M."/>
            <person name="de Vries R.P."/>
            <person name="Ferreira P."/>
            <person name="Findley K."/>
            <person name="Foster B."/>
            <person name="Gaskell J."/>
            <person name="Glotzer D."/>
            <person name="Gorecki P."/>
            <person name="Heitman J."/>
            <person name="Hesse C."/>
            <person name="Hori C."/>
            <person name="Igarashi K."/>
            <person name="Jurgens J.A."/>
            <person name="Kallen N."/>
            <person name="Kersten P."/>
            <person name="Kohler A."/>
            <person name="Kuees U."/>
            <person name="Kumar T.K.A."/>
            <person name="Kuo A."/>
            <person name="LaButti K."/>
            <person name="Larrondo L.F."/>
            <person name="Lindquist E."/>
            <person name="Ling A."/>
            <person name="Lombard V."/>
            <person name="Lucas S."/>
            <person name="Lundell T."/>
            <person name="Martin R."/>
            <person name="McLaughlin D.J."/>
            <person name="Morgenstern I."/>
            <person name="Morin E."/>
            <person name="Murat C."/>
            <person name="Nagy L.G."/>
            <person name="Nolan M."/>
            <person name="Ohm R.A."/>
            <person name="Patyshakuliyeva A."/>
            <person name="Rokas A."/>
            <person name="Ruiz-Duenas F.J."/>
            <person name="Sabat G."/>
            <person name="Salamov A."/>
            <person name="Samejima M."/>
            <person name="Schmutz J."/>
            <person name="Slot J.C."/>
            <person name="St John F."/>
            <person name="Stenlid J."/>
            <person name="Sun H."/>
            <person name="Sun S."/>
            <person name="Syed K."/>
            <person name="Tsang A."/>
            <person name="Wiebenga A."/>
            <person name="Young D."/>
            <person name="Pisabarro A."/>
            <person name="Eastwood D.C."/>
            <person name="Martin F."/>
            <person name="Cullen D."/>
            <person name="Grigoriev I.V."/>
            <person name="Hibbett D.S."/>
        </authorList>
    </citation>
    <scope>NUCLEOTIDE SEQUENCE [LARGE SCALE GENOMIC DNA]</scope>
    <source>
        <strain evidence="11">FP-91666</strain>
    </source>
</reference>
<dbReference type="InterPro" id="IPR041221">
    <property type="entry name" value="APC1_C"/>
</dbReference>
<gene>
    <name evidence="10" type="ORF">STEHIDRAFT_142925</name>
</gene>
<dbReference type="GO" id="GO:0060090">
    <property type="term" value="F:molecular adaptor activity"/>
    <property type="evidence" value="ECO:0007669"/>
    <property type="project" value="TreeGrafter"/>
</dbReference>
<feature type="compositionally biased region" description="Basic residues" evidence="6">
    <location>
        <begin position="762"/>
        <end position="773"/>
    </location>
</feature>
<dbReference type="InterPro" id="IPR024990">
    <property type="entry name" value="Apc1"/>
</dbReference>
<evidence type="ECO:0000256" key="3">
    <source>
        <dbReference type="ARBA" id="ARBA00022737"/>
    </source>
</evidence>
<dbReference type="GO" id="GO:0051301">
    <property type="term" value="P:cell division"/>
    <property type="evidence" value="ECO:0007669"/>
    <property type="project" value="UniProtKB-KW"/>
</dbReference>
<protein>
    <submittedName>
        <fullName evidence="10">Uncharacterized protein</fullName>
    </submittedName>
</protein>
<feature type="region of interest" description="Disordered" evidence="6">
    <location>
        <begin position="329"/>
        <end position="398"/>
    </location>
</feature>
<feature type="compositionally biased region" description="Polar residues" evidence="6">
    <location>
        <begin position="350"/>
        <end position="360"/>
    </location>
</feature>
<dbReference type="Pfam" id="PF18122">
    <property type="entry name" value="APC1_C"/>
    <property type="match status" value="1"/>
</dbReference>
<feature type="region of interest" description="Disordered" evidence="6">
    <location>
        <begin position="139"/>
        <end position="174"/>
    </location>
</feature>
<feature type="region of interest" description="Disordered" evidence="6">
    <location>
        <begin position="751"/>
        <end position="773"/>
    </location>
</feature>
<keyword evidence="5" id="KW-0131">Cell cycle</keyword>
<keyword evidence="2" id="KW-0132">Cell division</keyword>
<evidence type="ECO:0000256" key="2">
    <source>
        <dbReference type="ARBA" id="ARBA00022618"/>
    </source>
</evidence>
<dbReference type="GO" id="GO:0031145">
    <property type="term" value="P:anaphase-promoting complex-dependent catabolic process"/>
    <property type="evidence" value="ECO:0007669"/>
    <property type="project" value="TreeGrafter"/>
</dbReference>
<dbReference type="Pfam" id="PF21282">
    <property type="entry name" value="APC1_3rd"/>
    <property type="match status" value="1"/>
</dbReference>
<evidence type="ECO:0000259" key="9">
    <source>
        <dbReference type="Pfam" id="PF21282"/>
    </source>
</evidence>
<dbReference type="Pfam" id="PF12859">
    <property type="entry name" value="ANAPC1"/>
    <property type="match status" value="1"/>
</dbReference>
<dbReference type="InterPro" id="IPR049255">
    <property type="entry name" value="Apc1_N"/>
</dbReference>
<evidence type="ECO:0000256" key="6">
    <source>
        <dbReference type="SAM" id="MobiDB-lite"/>
    </source>
</evidence>
<keyword evidence="11" id="KW-1185">Reference proteome</keyword>
<evidence type="ECO:0000259" key="7">
    <source>
        <dbReference type="Pfam" id="PF12859"/>
    </source>
</evidence>
<evidence type="ECO:0000256" key="5">
    <source>
        <dbReference type="ARBA" id="ARBA00023306"/>
    </source>
</evidence>
<dbReference type="GeneID" id="18799144"/>
<dbReference type="GO" id="GO:0007091">
    <property type="term" value="P:metaphase/anaphase transition of mitotic cell cycle"/>
    <property type="evidence" value="ECO:0007669"/>
    <property type="project" value="TreeGrafter"/>
</dbReference>
<keyword evidence="3" id="KW-0677">Repeat</keyword>
<evidence type="ECO:0000256" key="1">
    <source>
        <dbReference type="ARBA" id="ARBA00010547"/>
    </source>
</evidence>
<dbReference type="PANTHER" id="PTHR12827">
    <property type="entry name" value="MEIOTIC CHECKPOINT REGULATOR TSG24 FAMILY MEMBER"/>
    <property type="match status" value="1"/>
</dbReference>
<dbReference type="KEGG" id="shs:STEHIDRAFT_142925"/>
<dbReference type="RefSeq" id="XP_007310707.1">
    <property type="nucleotide sequence ID" value="XM_007310645.1"/>
</dbReference>
<dbReference type="GO" id="GO:0070979">
    <property type="term" value="P:protein K11-linked ubiquitination"/>
    <property type="evidence" value="ECO:0007669"/>
    <property type="project" value="TreeGrafter"/>
</dbReference>
<evidence type="ECO:0000313" key="11">
    <source>
        <dbReference type="Proteomes" id="UP000053927"/>
    </source>
</evidence>
<accession>R7S0L3</accession>
<dbReference type="GO" id="GO:0005680">
    <property type="term" value="C:anaphase-promoting complex"/>
    <property type="evidence" value="ECO:0007669"/>
    <property type="project" value="InterPro"/>
</dbReference>
<sequence>MTASGSPSRPVFLLSDFYASSSAPIFAPTRYLQPYIPPSTNPSPDSDLLKSIRAALRGSDTSPHEVHSAFYDWPRPGTGSSTLRREVSWNRNTVVLSSGGVICRQWSFAHEQQPIQCVCVGHLEQTGIIVSSRSSGNYTSEFHAGPSKSPSDDSSNRPTFGPFARAEQERKRAIEPETRSRAVFVFLRSMGKIYLENGVEYAFALPFIVRKAWPLFPHGVVMQRVLDASEVKEAEESGDEPLPTLFSMTSPLAEATVVGMASTIIGGFKGISPVLEEESEGSFVPPKEMIVEVTGRTAGDDVDILVSVDADKRTLSIWRYIYVKPKDLPSAKGPSRSRKKRASTAMPGRQRTSLGANESFTYPAPPPLATNTTVDDHPLEKSPATSDTQLAPLSALPGMAPSLTTMTAMANLVQAPENSKPLSLPSSPAPKATRRNSLGQKDPNSTAERMSAMARAEAVEAALGATDHTRMRSTHWVTKLYSVDISEADATAWRQISVSVFDQRWDGKDHRALIGICLPASKTLSVFSYLRYEDKTMRITPLTQRPALSSVALRFSRDNIYDLLVANPEGDLTVLTHGLREWRIANNAISPADATNPDTPGGGKRIASLSDANGSSVRITFADKTAMVTTFDCAPQDILTSQCLQVLAVTLPGEAAHDLHLLFTMKWVRRRRDCSEGVEFACFSEALGELFGLDLVWNDKPLTLASIVASTSTSSITSATSSTPSTPWSRLATISTTSSFSRYTDDPLLSSGFSLPPTPTHRPQRISSSRRPHPLLSPVLNSLHMLGEDLRLVVSRHAELVRLARLICSVARVIRPEWVDYWKRLVPAAMQGWVSPANSPRFVDDHLPVWPPDMTTLFYGRLAQPDWGLPWYDTNRLSSQFKTTPSYPYGRLDPLTFLRQFTAIHKSLADKASETTTIQRATNALQLLVSVNENFNFGGSSSSGAGAGAGMGGSTSLESGSDFLGSLPLGLAGPMREIARTCQLHPGQDWHGAAYSFVGRNDLAEGLAMGGKVRAEEEKRSAGYKPVKDYLASKPRRTIRSLIEQANALAVSELDTKLGVEVALDDFTKIRFGQDKRLEEVARMLRSSTVASIKLPDRPELNDQDQVKEQQNQVLRIAERTLALPLGRAMFTFGSVATVTREAYSIPKMEFGVRIFPQNLAVTPEPYKIPVESLNWGDFHNGVAAALRISPTSEVIDSSWIKFNKPSELTPEHAGFLYGLGLTGHLKEMLTWHTFSYLTPKHDLTSIGVLLGLAAANVGTGNRHVTKLLAVHTPALLPTPSIDLNVPLITQTAGLVGIGLLFMGTKHRRMAEVCLRQIGRGDLTQPDLSNEHREAYTMAAALAFGMVMLGKGSANMIPADEALVTELRILVHGEAPSHQSSKRTRAAFDINLTSPAATIALGLMYLKTESQEVADVLTIPDTILALNKIPPGFLLLRVLARALIMWDTIKPTHAWVDAQIPPSIAYIMKSRATVKVIDEAVELAYYNLVAGCCFAIALKFAGTAREEPYSLLIMYHDMFSRLAYTNGAAFDHRIKRHAIRDGLNLISISLNMVMAGTGEINCLRRLRYAYGMYNQAMRYGLLFLGGGRFTLGNSDAAVVCMIAAFFPRFAPISADNKSYLQALRHLWVLAVEPRCLIARDVDTKEIVYLPVKIRVKEGTETSISQLISPTLIPDFDKLQSIRVDTPRYWPFYLDFHHMPRHRDTLLQNQTIFVKRRTAFLSYLEDPKGSRSLFVRSGSSTGDAATLDFPRLTDTKPHPASDLTRFISSFSNNPFFLAFADHFCRDSPDDTDAEKLFYNFCHASLLDCILQDKPQTLQSYIMLYRYRTMPSSSRYFHLRLQDLRFAVDFYTKVFDRRFSGRAENNPRAPLIRDSTLSGVLYALDQQLDTIRNDDAFLETLGNYARGELMPALASASPQALNMSQKLAWYLLRNNVPVSTLLTVLQSLAQHAHAHCLSLPPPDGTDDSEALAMGIREVLHTTGTQMTTTLGSGWSMRSLDEIMTAWKAR</sequence>
<evidence type="ECO:0000256" key="4">
    <source>
        <dbReference type="ARBA" id="ARBA00022776"/>
    </source>
</evidence>
<feature type="domain" description="Anaphase-promoting complex subunit 1 C-terminal" evidence="8">
    <location>
        <begin position="1765"/>
        <end position="1935"/>
    </location>
</feature>
<feature type="compositionally biased region" description="Polar residues" evidence="6">
    <location>
        <begin position="435"/>
        <end position="446"/>
    </location>
</feature>
<feature type="domain" description="Anaphase-promoting complex subunit 1 beta-sandwich" evidence="9">
    <location>
        <begin position="1634"/>
        <end position="1716"/>
    </location>
</feature>
<evidence type="ECO:0000313" key="10">
    <source>
        <dbReference type="EMBL" id="EIM80087.1"/>
    </source>
</evidence>
<keyword evidence="4" id="KW-0498">Mitosis</keyword>